<keyword evidence="5" id="KW-1185">Reference proteome</keyword>
<dbReference type="AlphaFoldDB" id="A0A8J7WRS5"/>
<comment type="caution">
    <text evidence="4">The sequence shown here is derived from an EMBL/GenBank/DDBJ whole genome shotgun (WGS) entry which is preliminary data.</text>
</comment>
<dbReference type="CDD" id="cd03443">
    <property type="entry name" value="PaaI_thioesterase"/>
    <property type="match status" value="1"/>
</dbReference>
<dbReference type="RefSeq" id="WP_211471306.1">
    <property type="nucleotide sequence ID" value="NZ_JAGSXH010000140.1"/>
</dbReference>
<evidence type="ECO:0000313" key="4">
    <source>
        <dbReference type="EMBL" id="MBS2966333.1"/>
    </source>
</evidence>
<dbReference type="Proteomes" id="UP000677913">
    <property type="component" value="Unassembled WGS sequence"/>
</dbReference>
<feature type="domain" description="Thioesterase" evidence="3">
    <location>
        <begin position="96"/>
        <end position="172"/>
    </location>
</feature>
<organism evidence="4 5">
    <name type="scientific">Actinocrinis puniceicyclus</name>
    <dbReference type="NCBI Taxonomy" id="977794"/>
    <lineage>
        <taxon>Bacteria</taxon>
        <taxon>Bacillati</taxon>
        <taxon>Actinomycetota</taxon>
        <taxon>Actinomycetes</taxon>
        <taxon>Catenulisporales</taxon>
        <taxon>Actinospicaceae</taxon>
        <taxon>Actinocrinis</taxon>
    </lineage>
</organism>
<keyword evidence="1" id="KW-0378">Hydrolase</keyword>
<name>A0A8J7WRS5_9ACTN</name>
<evidence type="ECO:0000259" key="3">
    <source>
        <dbReference type="Pfam" id="PF03061"/>
    </source>
</evidence>
<dbReference type="Gene3D" id="3.10.129.10">
    <property type="entry name" value="Hotdog Thioesterase"/>
    <property type="match status" value="1"/>
</dbReference>
<dbReference type="InterPro" id="IPR006683">
    <property type="entry name" value="Thioestr_dom"/>
</dbReference>
<evidence type="ECO:0000313" key="5">
    <source>
        <dbReference type="Proteomes" id="UP000677913"/>
    </source>
</evidence>
<dbReference type="InterPro" id="IPR029069">
    <property type="entry name" value="HotDog_dom_sf"/>
</dbReference>
<evidence type="ECO:0000256" key="2">
    <source>
        <dbReference type="SAM" id="MobiDB-lite"/>
    </source>
</evidence>
<dbReference type="NCBIfam" id="TIGR00369">
    <property type="entry name" value="unchar_dom_1"/>
    <property type="match status" value="1"/>
</dbReference>
<gene>
    <name evidence="4" type="ORF">KGA66_25025</name>
</gene>
<dbReference type="GO" id="GO:0061522">
    <property type="term" value="F:1,4-dihydroxy-2-naphthoyl-CoA thioesterase activity"/>
    <property type="evidence" value="ECO:0007669"/>
    <property type="project" value="TreeGrafter"/>
</dbReference>
<evidence type="ECO:0000256" key="1">
    <source>
        <dbReference type="ARBA" id="ARBA00022801"/>
    </source>
</evidence>
<accession>A0A8J7WRS5</accession>
<dbReference type="PANTHER" id="PTHR43240:SF1">
    <property type="entry name" value="BLR5584 PROTEIN"/>
    <property type="match status" value="1"/>
</dbReference>
<dbReference type="InterPro" id="IPR003736">
    <property type="entry name" value="PAAI_dom"/>
</dbReference>
<dbReference type="PANTHER" id="PTHR43240">
    <property type="entry name" value="1,4-DIHYDROXY-2-NAPHTHOYL-COA THIOESTERASE 1"/>
    <property type="match status" value="1"/>
</dbReference>
<dbReference type="EMBL" id="JAGSXH010000140">
    <property type="protein sequence ID" value="MBS2966333.1"/>
    <property type="molecule type" value="Genomic_DNA"/>
</dbReference>
<dbReference type="GO" id="GO:0005829">
    <property type="term" value="C:cytosol"/>
    <property type="evidence" value="ECO:0007669"/>
    <property type="project" value="TreeGrafter"/>
</dbReference>
<dbReference type="Pfam" id="PF03061">
    <property type="entry name" value="4HBT"/>
    <property type="match status" value="1"/>
</dbReference>
<proteinExistence type="predicted"/>
<protein>
    <submittedName>
        <fullName evidence="4">PaaI family thioesterase</fullName>
    </submittedName>
</protein>
<dbReference type="SUPFAM" id="SSF54637">
    <property type="entry name" value="Thioesterase/thiol ester dehydrase-isomerase"/>
    <property type="match status" value="1"/>
</dbReference>
<reference evidence="4" key="1">
    <citation type="submission" date="2021-04" db="EMBL/GenBank/DDBJ databases">
        <title>Genome based classification of Actinospica acidithermotolerans sp. nov., an actinobacterium isolated from an Indonesian hot spring.</title>
        <authorList>
            <person name="Kusuma A.B."/>
            <person name="Putra K.E."/>
            <person name="Nafisah S."/>
            <person name="Loh J."/>
            <person name="Nouioui I."/>
            <person name="Goodfellow M."/>
        </authorList>
    </citation>
    <scope>NUCLEOTIDE SEQUENCE</scope>
    <source>
        <strain evidence="4">DSM 45618</strain>
    </source>
</reference>
<feature type="region of interest" description="Disordered" evidence="2">
    <location>
        <begin position="1"/>
        <end position="30"/>
    </location>
</feature>
<sequence length="186" mass="19691">MTEAVRAAQSAEPVGPRGRAPDGSGVRERSFTWADPLETAGFGAGLSGMEFFAAMADGRVPAPPIMQTLDFSGFTYVEGRVSVRLTPQEFHYNPLGSVHGGVFAALLDTVCGCAVHTRLPAGVFYTSLDLSVKFLRPVSIETGTVTAEGSVVHLGRRTALADARIFDAHGKVYATATSSCLIMRPE</sequence>